<dbReference type="RefSeq" id="WP_255920958.1">
    <property type="nucleotide sequence ID" value="NZ_JANFNG010000011.1"/>
</dbReference>
<name>A0ABT1PWJ6_9ACTN</name>
<keyword evidence="7" id="KW-1185">Reference proteome</keyword>
<evidence type="ECO:0000313" key="6">
    <source>
        <dbReference type="EMBL" id="MCQ4082049.1"/>
    </source>
</evidence>
<gene>
    <name evidence="6" type="ORF">NGB36_15900</name>
</gene>
<proteinExistence type="inferred from homology"/>
<evidence type="ECO:0000259" key="5">
    <source>
        <dbReference type="Pfam" id="PF06925"/>
    </source>
</evidence>
<dbReference type="EMBL" id="JANFNG010000011">
    <property type="protein sequence ID" value="MCQ4082049.1"/>
    <property type="molecule type" value="Genomic_DNA"/>
</dbReference>
<evidence type="ECO:0000256" key="3">
    <source>
        <dbReference type="ARBA" id="ARBA00022679"/>
    </source>
</evidence>
<dbReference type="PANTHER" id="PTHR43025:SF3">
    <property type="entry name" value="MONOGALACTOSYLDIACYLGLYCEROL SYNTHASE 1, CHLOROPLASTIC"/>
    <property type="match status" value="1"/>
</dbReference>
<keyword evidence="2 6" id="KW-0328">Glycosyltransferase</keyword>
<dbReference type="Pfam" id="PF13692">
    <property type="entry name" value="Glyco_trans_1_4"/>
    <property type="match status" value="1"/>
</dbReference>
<evidence type="ECO:0000256" key="4">
    <source>
        <dbReference type="SAM" id="MobiDB-lite"/>
    </source>
</evidence>
<dbReference type="Pfam" id="PF06925">
    <property type="entry name" value="MGDG_synth"/>
    <property type="match status" value="1"/>
</dbReference>
<feature type="domain" description="Diacylglycerol glucosyltransferase N-terminal" evidence="5">
    <location>
        <begin position="49"/>
        <end position="201"/>
    </location>
</feature>
<feature type="region of interest" description="Disordered" evidence="4">
    <location>
        <begin position="1"/>
        <end position="28"/>
    </location>
</feature>
<comment type="similarity">
    <text evidence="1">Belongs to the glycosyltransferase 28 family.</text>
</comment>
<dbReference type="GO" id="GO:0016757">
    <property type="term" value="F:glycosyltransferase activity"/>
    <property type="evidence" value="ECO:0007669"/>
    <property type="project" value="UniProtKB-KW"/>
</dbReference>
<dbReference type="PANTHER" id="PTHR43025">
    <property type="entry name" value="MONOGALACTOSYLDIACYLGLYCEROL SYNTHASE"/>
    <property type="match status" value="1"/>
</dbReference>
<comment type="caution">
    <text evidence="6">The sequence shown here is derived from an EMBL/GenBank/DDBJ whole genome shotgun (WGS) entry which is preliminary data.</text>
</comment>
<dbReference type="EC" id="2.4.-.-" evidence="6"/>
<keyword evidence="3 6" id="KW-0808">Transferase</keyword>
<reference evidence="6" key="1">
    <citation type="submission" date="2022-06" db="EMBL/GenBank/DDBJ databases">
        <title>Draft genome sequence of Streptomyces sp. RB6PN25 isolated from peat swamp forest in Thailand.</title>
        <authorList>
            <person name="Duangmal K."/>
            <person name="Klaysubun C."/>
        </authorList>
    </citation>
    <scope>NUCLEOTIDE SEQUENCE</scope>
    <source>
        <strain evidence="6">RB6PN25</strain>
    </source>
</reference>
<dbReference type="InterPro" id="IPR050519">
    <property type="entry name" value="Glycosyltransf_28_UgtP"/>
</dbReference>
<evidence type="ECO:0000256" key="1">
    <source>
        <dbReference type="ARBA" id="ARBA00006962"/>
    </source>
</evidence>
<dbReference type="SUPFAM" id="SSF53756">
    <property type="entry name" value="UDP-Glycosyltransferase/glycogen phosphorylase"/>
    <property type="match status" value="1"/>
</dbReference>
<organism evidence="6 7">
    <name type="scientific">Streptomyces humicola</name>
    <dbReference type="NCBI Taxonomy" id="2953240"/>
    <lineage>
        <taxon>Bacteria</taxon>
        <taxon>Bacillati</taxon>
        <taxon>Actinomycetota</taxon>
        <taxon>Actinomycetes</taxon>
        <taxon>Kitasatosporales</taxon>
        <taxon>Streptomycetaceae</taxon>
        <taxon>Streptomyces</taxon>
    </lineage>
</organism>
<dbReference type="Gene3D" id="3.40.50.2000">
    <property type="entry name" value="Glycogen Phosphorylase B"/>
    <property type="match status" value="1"/>
</dbReference>
<evidence type="ECO:0000256" key="2">
    <source>
        <dbReference type="ARBA" id="ARBA00022676"/>
    </source>
</evidence>
<sequence>MRLRTVALSRRSASEGRGAAPGCGHTGRDEGPLRALVISGSVGAGHDGAAAELARRLRARGMEATCRDFLDALPRPYQRVLRDGYAFSASHAPAVFDWLFRCGERDSGVRRLTMHVCRSARRDVADWAHRAAPEAGPGGRGYDVVVTTFPFAAQTLGMLKRDGALIAPTVCYLTDPAPHRLWVHPHNDAHLTCTEATAVEGMERYGVPMAPAGPLAHDAFRQAADESAREGVRQAVRAELGVAADQRIALMMTGSLGLGDVMGSVRAMRAARRTVPVVLCGRNDRLRRRIEALPGVVALGWRDDVPRLMAAADVLVHNAGGLSLTEALVAGLPAVSYEVLSGHGRANAATLAAAGIAPWPQTPAGLADALEAQAGRGRVYLPLLPPEREAAHVVEALARRGRDDGFGARPLARTA</sequence>
<evidence type="ECO:0000313" key="7">
    <source>
        <dbReference type="Proteomes" id="UP001057702"/>
    </source>
</evidence>
<dbReference type="InterPro" id="IPR009695">
    <property type="entry name" value="Diacylglyc_glucosyltr_N"/>
</dbReference>
<dbReference type="Proteomes" id="UP001057702">
    <property type="component" value="Unassembled WGS sequence"/>
</dbReference>
<accession>A0ABT1PWJ6</accession>
<protein>
    <submittedName>
        <fullName evidence="6">Glycosyltransferase</fullName>
        <ecNumber evidence="6">2.4.-.-</ecNumber>
    </submittedName>
</protein>